<evidence type="ECO:0000256" key="1">
    <source>
        <dbReference type="SAM" id="SignalP"/>
    </source>
</evidence>
<keyword evidence="1" id="KW-0732">Signal</keyword>
<name>A0A6N7UZR2_9FIRM</name>
<gene>
    <name evidence="2" type="ORF">FYJ34_05805</name>
</gene>
<organism evidence="2 3">
    <name type="scientific">Suipraeoptans intestinalis</name>
    <dbReference type="NCBI Taxonomy" id="2606628"/>
    <lineage>
        <taxon>Bacteria</taxon>
        <taxon>Bacillati</taxon>
        <taxon>Bacillota</taxon>
        <taxon>Clostridia</taxon>
        <taxon>Lachnospirales</taxon>
        <taxon>Lachnospiraceae</taxon>
        <taxon>Suipraeoptans</taxon>
    </lineage>
</organism>
<dbReference type="Proteomes" id="UP000434409">
    <property type="component" value="Unassembled WGS sequence"/>
</dbReference>
<feature type="chain" id="PRO_5039697172" evidence="1">
    <location>
        <begin position="24"/>
        <end position="492"/>
    </location>
</feature>
<evidence type="ECO:0000313" key="2">
    <source>
        <dbReference type="EMBL" id="MSR93789.1"/>
    </source>
</evidence>
<feature type="signal peptide" evidence="1">
    <location>
        <begin position="1"/>
        <end position="23"/>
    </location>
</feature>
<accession>A0A6N7UZR2</accession>
<dbReference type="InterPro" id="IPR011042">
    <property type="entry name" value="6-blade_b-propeller_TolB-like"/>
</dbReference>
<dbReference type="AlphaFoldDB" id="A0A6N7UZR2"/>
<dbReference type="Gene3D" id="2.120.10.30">
    <property type="entry name" value="TolB, C-terminal domain"/>
    <property type="match status" value="1"/>
</dbReference>
<dbReference type="EMBL" id="VULY01000018">
    <property type="protein sequence ID" value="MSR93789.1"/>
    <property type="molecule type" value="Genomic_DNA"/>
</dbReference>
<dbReference type="SUPFAM" id="SSF101908">
    <property type="entry name" value="Putative isomerase YbhE"/>
    <property type="match status" value="1"/>
</dbReference>
<reference evidence="2 3" key="1">
    <citation type="submission" date="2019-08" db="EMBL/GenBank/DDBJ databases">
        <title>In-depth cultivation of the pig gut microbiome towards novel bacterial diversity and tailored functional studies.</title>
        <authorList>
            <person name="Wylensek D."/>
            <person name="Hitch T.C.A."/>
            <person name="Clavel T."/>
        </authorList>
    </citation>
    <scope>NUCLEOTIDE SEQUENCE [LARGE SCALE GENOMIC DNA]</scope>
    <source>
        <strain evidence="2 3">68-1-5</strain>
    </source>
</reference>
<comment type="caution">
    <text evidence="2">The sequence shown here is derived from an EMBL/GenBank/DDBJ whole genome shotgun (WGS) entry which is preliminary data.</text>
</comment>
<protein>
    <submittedName>
        <fullName evidence="2">Uncharacterized protein</fullName>
    </submittedName>
</protein>
<proteinExistence type="predicted"/>
<keyword evidence="3" id="KW-1185">Reference proteome</keyword>
<evidence type="ECO:0000313" key="3">
    <source>
        <dbReference type="Proteomes" id="UP000434409"/>
    </source>
</evidence>
<sequence length="492" mass="55783">MKRCLWWAVLILCLILPVACSQKKETEQKDSAKQTKKEWKDREKVEAGVFTVYYPKGWKYDKEELKKEKGYGNLLLYDGSTREESDVRIRITGEKEEAITFRKKLAEWKVDLREYADGKVKGISAGNAEFARASSEQNDTDVYLYRHEKTGVSYRIEVSGDKENKKIKKLIEGIVISDKGEKNKEAPWPWDGKAFQPKLSEQMVGSYTIQPEYIPFDGKEGTQEIMKHKFVHQNGKLFHLLGNKLTTYEYKEKGLVKEDSLELETDYEYLSTDNSGMLYVAQGVFEVIGIKDGKQAMQTTIKGDLNMHPSGEWGISFWVNSDPMKVTNKSGALTAEPWILSGLNDDASRQGPFQMLDDVQITENYIMVAGKKKAADSDETETKIIVYDYEGNQVVELGGEQSSDPDRLGYITGMAETGNGFVATDGNMRRIHFWAKDGTSVGSIETSKIFGTSYPWLEDMQKLEDGSLLLLVTQEREDGSANELMLFRLTGF</sequence>